<keyword evidence="1" id="KW-0472">Membrane</keyword>
<accession>A0A510L7L7</accession>
<dbReference type="Proteomes" id="UP000321561">
    <property type="component" value="Chromosome"/>
</dbReference>
<keyword evidence="1" id="KW-0812">Transmembrane</keyword>
<dbReference type="RefSeq" id="WP_232052641.1">
    <property type="nucleotide sequence ID" value="NZ_AP019846.1"/>
</dbReference>
<feature type="transmembrane region" description="Helical" evidence="1">
    <location>
        <begin position="15"/>
        <end position="33"/>
    </location>
</feature>
<gene>
    <name evidence="2" type="ORF">JMUB5056_0943</name>
</gene>
<dbReference type="EMBL" id="AP019846">
    <property type="protein sequence ID" value="BBM59359.1"/>
    <property type="molecule type" value="Genomic_DNA"/>
</dbReference>
<keyword evidence="1" id="KW-1133">Transmembrane helix</keyword>
<dbReference type="KEGG" id="lhg:JMUB5056_0943"/>
<evidence type="ECO:0000313" key="2">
    <source>
        <dbReference type="EMBL" id="BBM59359.1"/>
    </source>
</evidence>
<organism evidence="2 3">
    <name type="scientific">Leptotrichia hongkongensis</name>
    <dbReference type="NCBI Taxonomy" id="554406"/>
    <lineage>
        <taxon>Bacteria</taxon>
        <taxon>Fusobacteriati</taxon>
        <taxon>Fusobacteriota</taxon>
        <taxon>Fusobacteriia</taxon>
        <taxon>Fusobacteriales</taxon>
        <taxon>Leptotrichiaceae</taxon>
        <taxon>Leptotrichia</taxon>
    </lineage>
</organism>
<reference evidence="2 3" key="1">
    <citation type="submission" date="2019-07" db="EMBL/GenBank/DDBJ databases">
        <title>Complete Genome Sequence of Leptotrichia hongkongensis Strain JMUB5056.</title>
        <authorList>
            <person name="Watanabe S."/>
            <person name="Cui L."/>
        </authorList>
    </citation>
    <scope>NUCLEOTIDE SEQUENCE [LARGE SCALE GENOMIC DNA]</scope>
    <source>
        <strain evidence="2 3">JMUB5056</strain>
    </source>
</reference>
<proteinExistence type="predicted"/>
<name>A0A510L7L7_9FUSO</name>
<feature type="transmembrane region" description="Helical" evidence="1">
    <location>
        <begin position="53"/>
        <end position="70"/>
    </location>
</feature>
<dbReference type="AlphaFoldDB" id="A0A510L7L7"/>
<evidence type="ECO:0000313" key="3">
    <source>
        <dbReference type="Proteomes" id="UP000321561"/>
    </source>
</evidence>
<evidence type="ECO:0000256" key="1">
    <source>
        <dbReference type="SAM" id="Phobius"/>
    </source>
</evidence>
<protein>
    <submittedName>
        <fullName evidence="2">Uncharacterized protein</fullName>
    </submittedName>
</protein>
<sequence>MKRIANLEDNPRKDVFFIPLIIYMIHLVFMIFVNNKTLVIESHIFRHIYMFRIYRWILSLPIIYYFVKTYKNMNILKRMKN</sequence>